<evidence type="ECO:0000313" key="15">
    <source>
        <dbReference type="Proteomes" id="UP000283817"/>
    </source>
</evidence>
<keyword evidence="5 11" id="KW-0813">Transport</keyword>
<evidence type="ECO:0000256" key="4">
    <source>
        <dbReference type="ARBA" id="ARBA00020515"/>
    </source>
</evidence>
<dbReference type="PANTHER" id="PTHR43744:SF8">
    <property type="entry name" value="SN-GLYCEROL-3-PHOSPHATE TRANSPORT SYSTEM PERMEASE PROTEIN UGPE"/>
    <property type="match status" value="1"/>
</dbReference>
<evidence type="ECO:0000256" key="5">
    <source>
        <dbReference type="ARBA" id="ARBA00022448"/>
    </source>
</evidence>
<dbReference type="RefSeq" id="WP_128404052.1">
    <property type="nucleotide sequence ID" value="NZ_SBHW01000071.1"/>
</dbReference>
<proteinExistence type="inferred from homology"/>
<feature type="transmembrane region" description="Helical" evidence="11">
    <location>
        <begin position="75"/>
        <end position="96"/>
    </location>
</feature>
<dbReference type="Gene3D" id="1.10.3720.10">
    <property type="entry name" value="MetI-like"/>
    <property type="match status" value="1"/>
</dbReference>
<comment type="caution">
    <text evidence="14">The sequence shown here is derived from an EMBL/GenBank/DDBJ whole genome shotgun (WGS) entry which is preliminary data.</text>
</comment>
<dbReference type="PROSITE" id="PS50928">
    <property type="entry name" value="ABC_TM1"/>
    <property type="match status" value="1"/>
</dbReference>
<dbReference type="InterPro" id="IPR035906">
    <property type="entry name" value="MetI-like_sf"/>
</dbReference>
<feature type="transmembrane region" description="Helical" evidence="11">
    <location>
        <begin position="192"/>
        <end position="214"/>
    </location>
</feature>
<dbReference type="EMBL" id="SBHX01000018">
    <property type="protein sequence ID" value="RWX33942.1"/>
    <property type="molecule type" value="Genomic_DNA"/>
</dbReference>
<dbReference type="SUPFAM" id="SSF161098">
    <property type="entry name" value="MetI-like"/>
    <property type="match status" value="1"/>
</dbReference>
<evidence type="ECO:0000256" key="9">
    <source>
        <dbReference type="ARBA" id="ARBA00023136"/>
    </source>
</evidence>
<organism evidence="14 15">
    <name type="scientific">Rhizobium leguminosarum</name>
    <dbReference type="NCBI Taxonomy" id="384"/>
    <lineage>
        <taxon>Bacteria</taxon>
        <taxon>Pseudomonadati</taxon>
        <taxon>Pseudomonadota</taxon>
        <taxon>Alphaproteobacteria</taxon>
        <taxon>Hyphomicrobiales</taxon>
        <taxon>Rhizobiaceae</taxon>
        <taxon>Rhizobium/Agrobacterium group</taxon>
        <taxon>Rhizobium</taxon>
    </lineage>
</organism>
<name>A0A444I6V8_RHILE</name>
<feature type="transmembrane region" description="Helical" evidence="11">
    <location>
        <begin position="136"/>
        <end position="155"/>
    </location>
</feature>
<dbReference type="AlphaFoldDB" id="A0A444I6V8"/>
<comment type="subcellular location">
    <subcellularLocation>
        <location evidence="12">Cell inner membrane</location>
        <topology evidence="12">Multi-pass membrane protein</topology>
    </subcellularLocation>
    <subcellularLocation>
        <location evidence="1 11">Cell membrane</location>
        <topology evidence="1 11">Multi-pass membrane protein</topology>
    </subcellularLocation>
</comment>
<evidence type="ECO:0000256" key="2">
    <source>
        <dbReference type="ARBA" id="ARBA00009306"/>
    </source>
</evidence>
<gene>
    <name evidence="12" type="primary">ugpE</name>
    <name evidence="14" type="ORF">EHI47_07995</name>
</gene>
<feature type="transmembrane region" description="Helical" evidence="11">
    <location>
        <begin position="103"/>
        <end position="124"/>
    </location>
</feature>
<keyword evidence="6 12" id="KW-1003">Cell membrane</keyword>
<evidence type="ECO:0000256" key="3">
    <source>
        <dbReference type="ARBA" id="ARBA00011557"/>
    </source>
</evidence>
<comment type="similarity">
    <text evidence="2 11">Belongs to the binding-protein-dependent transport system permease family.</text>
</comment>
<dbReference type="GO" id="GO:0005886">
    <property type="term" value="C:plasma membrane"/>
    <property type="evidence" value="ECO:0007669"/>
    <property type="project" value="UniProtKB-SubCell"/>
</dbReference>
<dbReference type="GO" id="GO:0055085">
    <property type="term" value="P:transmembrane transport"/>
    <property type="evidence" value="ECO:0007669"/>
    <property type="project" value="InterPro"/>
</dbReference>
<protein>
    <recommendedName>
        <fullName evidence="4 12">sn-glycerol-3-phosphate transport system permease protein UgpE</fullName>
    </recommendedName>
</protein>
<keyword evidence="7 11" id="KW-0812">Transmembrane</keyword>
<evidence type="ECO:0000256" key="7">
    <source>
        <dbReference type="ARBA" id="ARBA00022692"/>
    </source>
</evidence>
<dbReference type="CDD" id="cd06261">
    <property type="entry name" value="TM_PBP2"/>
    <property type="match status" value="1"/>
</dbReference>
<dbReference type="Proteomes" id="UP000283817">
    <property type="component" value="Unassembled WGS sequence"/>
</dbReference>
<evidence type="ECO:0000256" key="1">
    <source>
        <dbReference type="ARBA" id="ARBA00004651"/>
    </source>
</evidence>
<keyword evidence="8 11" id="KW-1133">Transmembrane helix</keyword>
<sequence length="273" mass="30723">MIGKAPPWIIVVVGIVAFIWMVPIIGIVVTSLRPPEGVSLGWWRFDHLDLTLSAWRRVWDKYPLAQSMWVTMKTAGIATALTMLLTPAAAYAFHFLTFPLRRVLLIIIINAFVLPQQVVIIPLFTLWRDLGLIDNILSVLIPYVGMSFAWSIFLVKNFFEDFPRELIEAAKIDGCGPLATFRHVVLPNSLSPIFAVGILQFLWTWNALLLPMLFLRNNVPLPVLLARISGSYEINWDLRSVAAIITTIVPLLVFLVFQRQFAAGSQTRAGAKE</sequence>
<evidence type="ECO:0000256" key="10">
    <source>
        <dbReference type="ARBA" id="ARBA00037054"/>
    </source>
</evidence>
<evidence type="ECO:0000259" key="13">
    <source>
        <dbReference type="PROSITE" id="PS50928"/>
    </source>
</evidence>
<evidence type="ECO:0000256" key="12">
    <source>
        <dbReference type="RuleBase" id="RU363056"/>
    </source>
</evidence>
<feature type="transmembrane region" description="Helical" evidence="11">
    <location>
        <begin position="7"/>
        <end position="32"/>
    </location>
</feature>
<accession>A0A444I6V8</accession>
<feature type="domain" description="ABC transmembrane type-1" evidence="13">
    <location>
        <begin position="68"/>
        <end position="257"/>
    </location>
</feature>
<evidence type="ECO:0000256" key="6">
    <source>
        <dbReference type="ARBA" id="ARBA00022475"/>
    </source>
</evidence>
<dbReference type="InterPro" id="IPR000515">
    <property type="entry name" value="MetI-like"/>
</dbReference>
<comment type="subunit">
    <text evidence="3 12">The complex is composed of two ATP-binding proteins (UgpC), two transmembrane proteins (UgpA and UgpE) and a solute-binding protein (UgpB).</text>
</comment>
<reference evidence="14 15" key="1">
    <citation type="submission" date="2019-01" db="EMBL/GenBank/DDBJ databases">
        <title>RHIZO-ID as a novel technology for direct rhizobia identification.</title>
        <authorList>
            <person name="De Meyer S.E."/>
        </authorList>
    </citation>
    <scope>NUCLEOTIDE SEQUENCE [LARGE SCALE GENOMIC DNA]</scope>
    <source>
        <strain evidence="14 15">WSM448</strain>
    </source>
</reference>
<dbReference type="PANTHER" id="PTHR43744">
    <property type="entry name" value="ABC TRANSPORTER PERMEASE PROTEIN MG189-RELATED-RELATED"/>
    <property type="match status" value="1"/>
</dbReference>
<keyword evidence="12" id="KW-0997">Cell inner membrane</keyword>
<evidence type="ECO:0000313" key="14">
    <source>
        <dbReference type="EMBL" id="RWX33942.1"/>
    </source>
</evidence>
<dbReference type="Pfam" id="PF00528">
    <property type="entry name" value="BPD_transp_1"/>
    <property type="match status" value="1"/>
</dbReference>
<comment type="function">
    <text evidence="10 12">Part of the ABC transporter complex UgpBAEC involved in sn-glycerol-3-phosphate (G3P) import. Probably responsible for the translocation of the substrate across the membrane.</text>
</comment>
<feature type="transmembrane region" description="Helical" evidence="11">
    <location>
        <begin position="234"/>
        <end position="257"/>
    </location>
</feature>
<evidence type="ECO:0000256" key="8">
    <source>
        <dbReference type="ARBA" id="ARBA00022989"/>
    </source>
</evidence>
<keyword evidence="9 11" id="KW-0472">Membrane</keyword>
<evidence type="ECO:0000256" key="11">
    <source>
        <dbReference type="RuleBase" id="RU363032"/>
    </source>
</evidence>